<dbReference type="Pfam" id="PF13365">
    <property type="entry name" value="Trypsin_2"/>
    <property type="match status" value="1"/>
</dbReference>
<dbReference type="GO" id="GO:0000785">
    <property type="term" value="C:chromatin"/>
    <property type="evidence" value="ECO:0007669"/>
    <property type="project" value="TreeGrafter"/>
</dbReference>
<sequence length="623" mass="70518">MYKNGFCYIEGRVTVFILHSDFPQDRLRHHFKVKFSGKDVKAFTVDGDPPCTVLEGIQKKEKYTEMNCPDNNLVIKLGRKDYSIVATHFPSSCVKRGEVLTISCESETVEDAKIQPATAIHSRDRYSVFYIHTVGGTNAKTKKLFKHDAVKKFTYVCVYGEKGTTVEDALQRDGRFSDDLCNFTLIDNVDDNCIVEPVDNVDSLNGKKFKIGLPCWNKKQQANTGASNYPQKRHLTRSAWVLKVVHQRGRSVRAAVEERSNSDDTGEIYALLCDQFPALKELMQSRFPGDSYQKAVELRKENFGKIQQSFSEVHRVRRLLKLGRSVCKVIVKDVCEGSGFVLFDNFILTNAHLFEGYVEAETLKKGVEVCVLFNYDVPEPYTNYCYFEVVNSYMYLKEDGLDYAVLELNTEGQRVSRPKTQMQKKIKIPPGLLKNVGPMPQCGEACLIGHPRGEVKRMDPTCIIEKEKRGQAVDDHLHQYRDSPFILHSISRLIRGQGIENIMIGGKLAENRSTYHTPMYHGSSGCPVFDSQCKVFGLHTGGFVYRQNPTESVMEYAQPLCAILKHFVKTKKNEELLKIFKKAAKGNSDLQKVLESVSEEQEVEAEPADFENCSGSSEGMDTD</sequence>
<evidence type="ECO:0000256" key="1">
    <source>
        <dbReference type="SAM" id="MobiDB-lite"/>
    </source>
</evidence>
<reference evidence="2" key="2">
    <citation type="submission" date="2025-08" db="UniProtKB">
        <authorList>
            <consortium name="Ensembl"/>
        </authorList>
    </citation>
    <scope>IDENTIFICATION</scope>
</reference>
<dbReference type="Ensembl" id="ENSSAUT00010013553.1">
    <property type="protein sequence ID" value="ENSSAUP00010012752.1"/>
    <property type="gene ID" value="ENSSAUG00010006070.1"/>
</dbReference>
<dbReference type="Gene3D" id="2.40.10.10">
    <property type="entry name" value="Trypsin-like serine proteases"/>
    <property type="match status" value="1"/>
</dbReference>
<dbReference type="GO" id="GO:0005634">
    <property type="term" value="C:nucleus"/>
    <property type="evidence" value="ECO:0007669"/>
    <property type="project" value="TreeGrafter"/>
</dbReference>
<protein>
    <recommendedName>
        <fullName evidence="4">Serine protease</fullName>
    </recommendedName>
</protein>
<reference evidence="2" key="3">
    <citation type="submission" date="2025-09" db="UniProtKB">
        <authorList>
            <consortium name="Ensembl"/>
        </authorList>
    </citation>
    <scope>IDENTIFICATION</scope>
</reference>
<evidence type="ECO:0000313" key="3">
    <source>
        <dbReference type="Proteomes" id="UP000472265"/>
    </source>
</evidence>
<dbReference type="PANTHER" id="PTHR14389">
    <property type="entry name" value="SI:CH1073-475A24.1"/>
    <property type="match status" value="1"/>
</dbReference>
<organism evidence="2 3">
    <name type="scientific">Sparus aurata</name>
    <name type="common">Gilthead sea bream</name>
    <dbReference type="NCBI Taxonomy" id="8175"/>
    <lineage>
        <taxon>Eukaryota</taxon>
        <taxon>Metazoa</taxon>
        <taxon>Chordata</taxon>
        <taxon>Craniata</taxon>
        <taxon>Vertebrata</taxon>
        <taxon>Euteleostomi</taxon>
        <taxon>Actinopterygii</taxon>
        <taxon>Neopterygii</taxon>
        <taxon>Teleostei</taxon>
        <taxon>Neoteleostei</taxon>
        <taxon>Acanthomorphata</taxon>
        <taxon>Eupercaria</taxon>
        <taxon>Spariformes</taxon>
        <taxon>Sparidae</taxon>
        <taxon>Sparus</taxon>
    </lineage>
</organism>
<dbReference type="InParanoid" id="A0A671UG54"/>
<feature type="region of interest" description="Disordered" evidence="1">
    <location>
        <begin position="590"/>
        <end position="623"/>
    </location>
</feature>
<dbReference type="Proteomes" id="UP000472265">
    <property type="component" value="Chromosome 10"/>
</dbReference>
<proteinExistence type="predicted"/>
<dbReference type="SUPFAM" id="SSF50494">
    <property type="entry name" value="Trypsin-like serine proteases"/>
    <property type="match status" value="1"/>
</dbReference>
<dbReference type="PANTHER" id="PTHR14389:SF3">
    <property type="entry name" value="PROTEIN FAM111A-LIKE"/>
    <property type="match status" value="1"/>
</dbReference>
<dbReference type="GO" id="GO:0006260">
    <property type="term" value="P:DNA replication"/>
    <property type="evidence" value="ECO:0007669"/>
    <property type="project" value="TreeGrafter"/>
</dbReference>
<dbReference type="InterPro" id="IPR009003">
    <property type="entry name" value="Peptidase_S1_PA"/>
</dbReference>
<feature type="compositionally biased region" description="Acidic residues" evidence="1">
    <location>
        <begin position="597"/>
        <end position="609"/>
    </location>
</feature>
<keyword evidence="3" id="KW-1185">Reference proteome</keyword>
<accession>A0A671UG54</accession>
<reference evidence="2" key="1">
    <citation type="submission" date="2021-04" db="EMBL/GenBank/DDBJ databases">
        <authorList>
            <consortium name="Wellcome Sanger Institute Data Sharing"/>
        </authorList>
    </citation>
    <scope>NUCLEOTIDE SEQUENCE [LARGE SCALE GENOMIC DNA]</scope>
</reference>
<dbReference type="GeneTree" id="ENSGT00390000005182"/>
<evidence type="ECO:0000313" key="2">
    <source>
        <dbReference type="Ensembl" id="ENSSAUP00010012752.1"/>
    </source>
</evidence>
<evidence type="ECO:0008006" key="4">
    <source>
        <dbReference type="Google" id="ProtNLM"/>
    </source>
</evidence>
<dbReference type="InterPro" id="IPR043504">
    <property type="entry name" value="Peptidase_S1_PA_chymotrypsin"/>
</dbReference>
<dbReference type="OMA" id="CYHVVEM"/>
<feature type="compositionally biased region" description="Polar residues" evidence="1">
    <location>
        <begin position="613"/>
        <end position="623"/>
    </location>
</feature>
<name>A0A671UG54_SPAAU</name>
<dbReference type="AlphaFoldDB" id="A0A671UG54"/>